<dbReference type="GO" id="GO:0046872">
    <property type="term" value="F:metal ion binding"/>
    <property type="evidence" value="ECO:0007669"/>
    <property type="project" value="UniProtKB-KW"/>
</dbReference>
<reference evidence="4" key="1">
    <citation type="submission" date="2022-09" db="EMBL/GenBank/DDBJ databases">
        <authorList>
            <person name="Yuan C."/>
            <person name="Ke Z."/>
        </authorList>
    </citation>
    <scope>NUCLEOTIDE SEQUENCE</scope>
    <source>
        <strain evidence="4">LB-8</strain>
    </source>
</reference>
<evidence type="ECO:0000256" key="3">
    <source>
        <dbReference type="PIRSR" id="PIRSR607837-1"/>
    </source>
</evidence>
<dbReference type="RefSeq" id="WP_279299454.1">
    <property type="nucleotide sequence ID" value="NZ_JAOTIF010000027.1"/>
</dbReference>
<dbReference type="Pfam" id="PF05163">
    <property type="entry name" value="DinB"/>
    <property type="match status" value="1"/>
</dbReference>
<dbReference type="AlphaFoldDB" id="A0A9X2Y0B4"/>
<reference evidence="4" key="2">
    <citation type="submission" date="2023-04" db="EMBL/GenBank/DDBJ databases">
        <title>Paracnuella aquatica gen. nov., sp. nov., a member of the family Chitinophagaceae isolated from a hot spring.</title>
        <authorList>
            <person name="Wang C."/>
        </authorList>
    </citation>
    <scope>NUCLEOTIDE SEQUENCE</scope>
    <source>
        <strain evidence="4">LB-8</strain>
    </source>
</reference>
<dbReference type="InterPro" id="IPR007837">
    <property type="entry name" value="DinB"/>
</dbReference>
<dbReference type="Proteomes" id="UP001155483">
    <property type="component" value="Unassembled WGS sequence"/>
</dbReference>
<evidence type="ECO:0000256" key="2">
    <source>
        <dbReference type="ARBA" id="ARBA00022723"/>
    </source>
</evidence>
<comment type="caution">
    <text evidence="4">The sequence shown here is derived from an EMBL/GenBank/DDBJ whole genome shotgun (WGS) entry which is preliminary data.</text>
</comment>
<feature type="binding site" evidence="3">
    <location>
        <position position="136"/>
    </location>
    <ligand>
        <name>a divalent metal cation</name>
        <dbReference type="ChEBI" id="CHEBI:60240"/>
    </ligand>
</feature>
<evidence type="ECO:0000313" key="4">
    <source>
        <dbReference type="EMBL" id="MCU7552017.1"/>
    </source>
</evidence>
<protein>
    <submittedName>
        <fullName evidence="4">DinB family protein</fullName>
    </submittedName>
</protein>
<feature type="binding site" evidence="3">
    <location>
        <position position="47"/>
    </location>
    <ligand>
        <name>a divalent metal cation</name>
        <dbReference type="ChEBI" id="CHEBI:60240"/>
    </ligand>
</feature>
<dbReference type="SUPFAM" id="SSF109854">
    <property type="entry name" value="DinB/YfiT-like putative metalloenzymes"/>
    <property type="match status" value="1"/>
</dbReference>
<keyword evidence="5" id="KW-1185">Reference proteome</keyword>
<proteinExistence type="inferred from homology"/>
<dbReference type="Gene3D" id="1.20.120.450">
    <property type="entry name" value="dinb family like domain"/>
    <property type="match status" value="1"/>
</dbReference>
<sequence>MTFIEFFKQQFIEEGNTTRKMLSRIQEHQLAYQPHPKSMDMKRLALHIADLPGWIHLIFTTDVLDFAQPYHQPEIHSTDDLMAYFEKRYEDGLSTLVPENEALLNKPWTLRNAETIYSVEPKIDVIRMSLSQQIHHRAQLGVYLRLLDTPIPGSYGPSADEAVFQKAEAAV</sequence>
<gene>
    <name evidence="4" type="ORF">OCK74_23050</name>
</gene>
<comment type="similarity">
    <text evidence="1">Belongs to the DinB family.</text>
</comment>
<keyword evidence="2 3" id="KW-0479">Metal-binding</keyword>
<dbReference type="InterPro" id="IPR034660">
    <property type="entry name" value="DinB/YfiT-like"/>
</dbReference>
<accession>A0A9X2Y0B4</accession>
<evidence type="ECO:0000256" key="1">
    <source>
        <dbReference type="ARBA" id="ARBA00008635"/>
    </source>
</evidence>
<evidence type="ECO:0000313" key="5">
    <source>
        <dbReference type="Proteomes" id="UP001155483"/>
    </source>
</evidence>
<name>A0A9X2Y0B4_9BACT</name>
<dbReference type="EMBL" id="JAOTIF010000027">
    <property type="protein sequence ID" value="MCU7552017.1"/>
    <property type="molecule type" value="Genomic_DNA"/>
</dbReference>
<organism evidence="4 5">
    <name type="scientific">Paraflavisolibacter caeni</name>
    <dbReference type="NCBI Taxonomy" id="2982496"/>
    <lineage>
        <taxon>Bacteria</taxon>
        <taxon>Pseudomonadati</taxon>
        <taxon>Bacteroidota</taxon>
        <taxon>Chitinophagia</taxon>
        <taxon>Chitinophagales</taxon>
        <taxon>Chitinophagaceae</taxon>
        <taxon>Paraflavisolibacter</taxon>
    </lineage>
</organism>